<dbReference type="Proteomes" id="UP001295469">
    <property type="component" value="Chromosome C07"/>
</dbReference>
<feature type="non-terminal residue" evidence="2">
    <location>
        <position position="36"/>
    </location>
</feature>
<evidence type="ECO:0000256" key="1">
    <source>
        <dbReference type="SAM" id="Phobius"/>
    </source>
</evidence>
<dbReference type="EMBL" id="HG994371">
    <property type="protein sequence ID" value="CAF1979481.1"/>
    <property type="molecule type" value="Genomic_DNA"/>
</dbReference>
<feature type="transmembrane region" description="Helical" evidence="1">
    <location>
        <begin position="6"/>
        <end position="26"/>
    </location>
</feature>
<accession>A0A816LYE3</accession>
<gene>
    <name evidence="2" type="ORF">DARMORV10_C07P21560.1</name>
</gene>
<organism evidence="2">
    <name type="scientific">Brassica napus</name>
    <name type="common">Rape</name>
    <dbReference type="NCBI Taxonomy" id="3708"/>
    <lineage>
        <taxon>Eukaryota</taxon>
        <taxon>Viridiplantae</taxon>
        <taxon>Streptophyta</taxon>
        <taxon>Embryophyta</taxon>
        <taxon>Tracheophyta</taxon>
        <taxon>Spermatophyta</taxon>
        <taxon>Magnoliopsida</taxon>
        <taxon>eudicotyledons</taxon>
        <taxon>Gunneridae</taxon>
        <taxon>Pentapetalae</taxon>
        <taxon>rosids</taxon>
        <taxon>malvids</taxon>
        <taxon>Brassicales</taxon>
        <taxon>Brassicaceae</taxon>
        <taxon>Brassiceae</taxon>
        <taxon>Brassica</taxon>
    </lineage>
</organism>
<reference evidence="2" key="1">
    <citation type="submission" date="2021-01" db="EMBL/GenBank/DDBJ databases">
        <authorList>
            <consortium name="Genoscope - CEA"/>
            <person name="William W."/>
        </authorList>
    </citation>
    <scope>NUCLEOTIDE SEQUENCE</scope>
</reference>
<keyword evidence="1" id="KW-1133">Transmembrane helix</keyword>
<sequence length="36" mass="4158">MVFWVGLLSCVGPWGMCLYWLLLFGLRPFIIIKIDG</sequence>
<keyword evidence="1" id="KW-0472">Membrane</keyword>
<evidence type="ECO:0000313" key="2">
    <source>
        <dbReference type="EMBL" id="CAF1979481.1"/>
    </source>
</evidence>
<proteinExistence type="predicted"/>
<keyword evidence="1" id="KW-0812">Transmembrane</keyword>
<dbReference type="AlphaFoldDB" id="A0A816LYE3"/>
<protein>
    <submittedName>
        <fullName evidence="2">(rape) hypothetical protein</fullName>
    </submittedName>
</protein>
<name>A0A816LYE3_BRANA</name>